<dbReference type="AlphaFoldDB" id="A0A2R8B2M9"/>
<accession>A0A2R8B2M9</accession>
<keyword evidence="1" id="KW-0812">Transmembrane</keyword>
<name>A0A2R8B2M9_9RHOB</name>
<evidence type="ECO:0000256" key="1">
    <source>
        <dbReference type="SAM" id="Phobius"/>
    </source>
</evidence>
<protein>
    <submittedName>
        <fullName evidence="2">Uncharacterized protein</fullName>
    </submittedName>
</protein>
<proteinExistence type="predicted"/>
<reference evidence="2 3" key="1">
    <citation type="submission" date="2018-03" db="EMBL/GenBank/DDBJ databases">
        <authorList>
            <person name="Keele B.F."/>
        </authorList>
    </citation>
    <scope>NUCLEOTIDE SEQUENCE [LARGE SCALE GENOMIC DNA]</scope>
    <source>
        <strain evidence="2 3">CECT 8626</strain>
    </source>
</reference>
<sequence>MTDPFKHMDLRRRISLAIWVINAILVLALAAFALR</sequence>
<keyword evidence="1" id="KW-1133">Transmembrane helix</keyword>
<keyword evidence="1" id="KW-0472">Membrane</keyword>
<organism evidence="2 3">
    <name type="scientific">Albidovulum aquaemixtae</name>
    <dbReference type="NCBI Taxonomy" id="1542388"/>
    <lineage>
        <taxon>Bacteria</taxon>
        <taxon>Pseudomonadati</taxon>
        <taxon>Pseudomonadota</taxon>
        <taxon>Alphaproteobacteria</taxon>
        <taxon>Rhodobacterales</taxon>
        <taxon>Paracoccaceae</taxon>
        <taxon>Albidovulum</taxon>
    </lineage>
</organism>
<keyword evidence="3" id="KW-1185">Reference proteome</keyword>
<evidence type="ECO:0000313" key="3">
    <source>
        <dbReference type="Proteomes" id="UP000244924"/>
    </source>
</evidence>
<evidence type="ECO:0000313" key="2">
    <source>
        <dbReference type="EMBL" id="SPH16837.1"/>
    </source>
</evidence>
<feature type="transmembrane region" description="Helical" evidence="1">
    <location>
        <begin position="16"/>
        <end position="34"/>
    </location>
</feature>
<dbReference type="Proteomes" id="UP000244924">
    <property type="component" value="Unassembled WGS sequence"/>
</dbReference>
<dbReference type="EMBL" id="OMOQ01000001">
    <property type="protein sequence ID" value="SPH16837.1"/>
    <property type="molecule type" value="Genomic_DNA"/>
</dbReference>
<gene>
    <name evidence="2" type="ORF">DEA8626_00351</name>
</gene>